<dbReference type="Proteomes" id="UP000813463">
    <property type="component" value="Chromosome 2"/>
</dbReference>
<dbReference type="RefSeq" id="XP_021836848.1">
    <property type="nucleotide sequence ID" value="XM_021981156.2"/>
</dbReference>
<dbReference type="GeneID" id="110776598"/>
<keyword evidence="1" id="KW-1185">Reference proteome</keyword>
<proteinExistence type="predicted"/>
<evidence type="ECO:0000313" key="1">
    <source>
        <dbReference type="Proteomes" id="UP000813463"/>
    </source>
</evidence>
<dbReference type="OrthoDB" id="1734616at2759"/>
<dbReference type="KEGG" id="soe:110776598"/>
<accession>A0A9R0HTN9</accession>
<reference evidence="2" key="2">
    <citation type="submission" date="2025-08" db="UniProtKB">
        <authorList>
            <consortium name="RefSeq"/>
        </authorList>
    </citation>
    <scope>IDENTIFICATION</scope>
    <source>
        <tissue evidence="2">Leaf</tissue>
    </source>
</reference>
<evidence type="ECO:0000313" key="2">
    <source>
        <dbReference type="RefSeq" id="XP_021836848.1"/>
    </source>
</evidence>
<gene>
    <name evidence="2" type="primary">LOC110776598</name>
</gene>
<dbReference type="PANTHER" id="PTHR33257">
    <property type="entry name" value="OS05G0165500 PROTEIN"/>
    <property type="match status" value="1"/>
</dbReference>
<dbReference type="AlphaFoldDB" id="A0A9R0HTN9"/>
<sequence>MDYDLYPSKIMERQSTIGSIGSCSSRLYYGRLSEGKAFEWEARPGKAITPQPDNILPPLSPPPAVLAMGLPKPCFDVVDDEPKAKKWSSAWLVKKFKKTMTGHYNYKVVGFPRRMFSNNEGNKQQEQKQEQEQDWKFESQRSYDHHRCESARYSSSSFASTLTCSSSNSFRDHQKTSTNGDIQSKALFRGKPFTCNPRGLSDMVVFFVKKS</sequence>
<dbReference type="PANTHER" id="PTHR33257:SF6">
    <property type="entry name" value="OXYSTEROL-BINDING 4B-LIKE PROTEIN"/>
    <property type="match status" value="1"/>
</dbReference>
<organism evidence="1 2">
    <name type="scientific">Spinacia oleracea</name>
    <name type="common">Spinach</name>
    <dbReference type="NCBI Taxonomy" id="3562"/>
    <lineage>
        <taxon>Eukaryota</taxon>
        <taxon>Viridiplantae</taxon>
        <taxon>Streptophyta</taxon>
        <taxon>Embryophyta</taxon>
        <taxon>Tracheophyta</taxon>
        <taxon>Spermatophyta</taxon>
        <taxon>Magnoliopsida</taxon>
        <taxon>eudicotyledons</taxon>
        <taxon>Gunneridae</taxon>
        <taxon>Pentapetalae</taxon>
        <taxon>Caryophyllales</taxon>
        <taxon>Chenopodiaceae</taxon>
        <taxon>Chenopodioideae</taxon>
        <taxon>Anserineae</taxon>
        <taxon>Spinacia</taxon>
    </lineage>
</organism>
<protein>
    <submittedName>
        <fullName evidence="2">Uncharacterized protein</fullName>
    </submittedName>
</protein>
<reference evidence="1" key="1">
    <citation type="journal article" date="2021" name="Nat. Commun.">
        <title>Genomic analyses provide insights into spinach domestication and the genetic basis of agronomic traits.</title>
        <authorList>
            <person name="Cai X."/>
            <person name="Sun X."/>
            <person name="Xu C."/>
            <person name="Sun H."/>
            <person name="Wang X."/>
            <person name="Ge C."/>
            <person name="Zhang Z."/>
            <person name="Wang Q."/>
            <person name="Fei Z."/>
            <person name="Jiao C."/>
            <person name="Wang Q."/>
        </authorList>
    </citation>
    <scope>NUCLEOTIDE SEQUENCE [LARGE SCALE GENOMIC DNA]</scope>
    <source>
        <strain evidence="1">cv. Varoflay</strain>
    </source>
</reference>
<name>A0A9R0HTN9_SPIOL</name>